<comment type="caution">
    <text evidence="1">The sequence shown here is derived from an EMBL/GenBank/DDBJ whole genome shotgun (WGS) entry which is preliminary data.</text>
</comment>
<evidence type="ECO:0000313" key="1">
    <source>
        <dbReference type="EMBL" id="MBB6559583.1"/>
    </source>
</evidence>
<accession>A0A7X0PCV8</accession>
<reference evidence="1 2" key="1">
    <citation type="submission" date="2020-08" db="EMBL/GenBank/DDBJ databases">
        <title>Functional genomics of gut bacteria from endangered species of beetles.</title>
        <authorList>
            <person name="Carlos-Shanley C."/>
        </authorList>
    </citation>
    <scope>NUCLEOTIDE SEQUENCE [LARGE SCALE GENOMIC DNA]</scope>
    <source>
        <strain evidence="1 2">S00198</strain>
    </source>
</reference>
<dbReference type="RefSeq" id="WP_184856979.1">
    <property type="nucleotide sequence ID" value="NZ_JACHLK010000003.1"/>
</dbReference>
<protein>
    <submittedName>
        <fullName evidence="1">Uncharacterized protein</fullName>
    </submittedName>
</protein>
<dbReference type="AlphaFoldDB" id="A0A7X0PCV8"/>
<sequence length="100" mass="10928">MSKPPTQYAGVVGIEPKPIVLTPEPAQHVNWGAVASLPPFQMYAVERFGRSARDSHEWATECAVHEAAQSGDKALMDAYVAWHTAKGYWPNETAFGEAKS</sequence>
<keyword evidence="2" id="KW-1185">Reference proteome</keyword>
<evidence type="ECO:0000313" key="2">
    <source>
        <dbReference type="Proteomes" id="UP000575083"/>
    </source>
</evidence>
<organism evidence="1 2">
    <name type="scientific">Acidovorax soli</name>
    <dbReference type="NCBI Taxonomy" id="592050"/>
    <lineage>
        <taxon>Bacteria</taxon>
        <taxon>Pseudomonadati</taxon>
        <taxon>Pseudomonadota</taxon>
        <taxon>Betaproteobacteria</taxon>
        <taxon>Burkholderiales</taxon>
        <taxon>Comamonadaceae</taxon>
        <taxon>Acidovorax</taxon>
    </lineage>
</organism>
<gene>
    <name evidence="1" type="ORF">HNP48_002250</name>
</gene>
<dbReference type="EMBL" id="JACHLK010000003">
    <property type="protein sequence ID" value="MBB6559583.1"/>
    <property type="molecule type" value="Genomic_DNA"/>
</dbReference>
<dbReference type="Proteomes" id="UP000575083">
    <property type="component" value="Unassembled WGS sequence"/>
</dbReference>
<proteinExistence type="predicted"/>
<name>A0A7X0PCV8_9BURK</name>